<dbReference type="Pfam" id="PF14587">
    <property type="entry name" value="Glyco_hydr_30_2"/>
    <property type="match status" value="1"/>
</dbReference>
<reference evidence="7 8" key="1">
    <citation type="submission" date="2019-02" db="EMBL/GenBank/DDBJ databases">
        <title>Genome sequencing of the rare red list fungi Phellinidium pouzarii.</title>
        <authorList>
            <person name="Buettner E."/>
            <person name="Kellner H."/>
        </authorList>
    </citation>
    <scope>NUCLEOTIDE SEQUENCE [LARGE SCALE GENOMIC DNA]</scope>
    <source>
        <strain evidence="7 8">DSM 108285</strain>
    </source>
</reference>
<feature type="domain" description="UBX" evidence="6">
    <location>
        <begin position="257"/>
        <end position="337"/>
    </location>
</feature>
<feature type="region of interest" description="Disordered" evidence="4">
    <location>
        <begin position="45"/>
        <end position="64"/>
    </location>
</feature>
<dbReference type="GO" id="GO:0004553">
    <property type="term" value="F:hydrolase activity, hydrolyzing O-glycosyl compounds"/>
    <property type="evidence" value="ECO:0007669"/>
    <property type="project" value="InterPro"/>
</dbReference>
<dbReference type="PROSITE" id="PS00028">
    <property type="entry name" value="ZINC_FINGER_C2H2_1"/>
    <property type="match status" value="2"/>
</dbReference>
<organism evidence="7 8">
    <name type="scientific">Phellinidium pouzarii</name>
    <dbReference type="NCBI Taxonomy" id="167371"/>
    <lineage>
        <taxon>Eukaryota</taxon>
        <taxon>Fungi</taxon>
        <taxon>Dikarya</taxon>
        <taxon>Basidiomycota</taxon>
        <taxon>Agaricomycotina</taxon>
        <taxon>Agaricomycetes</taxon>
        <taxon>Hymenochaetales</taxon>
        <taxon>Hymenochaetaceae</taxon>
        <taxon>Phellinidium</taxon>
    </lineage>
</organism>
<feature type="compositionally biased region" description="Low complexity" evidence="4">
    <location>
        <begin position="49"/>
        <end position="61"/>
    </location>
</feature>
<evidence type="ECO:0000256" key="1">
    <source>
        <dbReference type="ARBA" id="ARBA00004496"/>
    </source>
</evidence>
<keyword evidence="8" id="KW-1185">Reference proteome</keyword>
<dbReference type="GO" id="GO:0031397">
    <property type="term" value="P:negative regulation of protein ubiquitination"/>
    <property type="evidence" value="ECO:0007669"/>
    <property type="project" value="TreeGrafter"/>
</dbReference>
<dbReference type="InterPro" id="IPR039514">
    <property type="entry name" value="6GAL-like"/>
</dbReference>
<dbReference type="SMART" id="SM00166">
    <property type="entry name" value="UBX"/>
    <property type="match status" value="1"/>
</dbReference>
<feature type="compositionally biased region" description="Basic and acidic residues" evidence="4">
    <location>
        <begin position="151"/>
        <end position="169"/>
    </location>
</feature>
<evidence type="ECO:0008006" key="9">
    <source>
        <dbReference type="Google" id="ProtNLM"/>
    </source>
</evidence>
<dbReference type="PANTHER" id="PTHR46340:SF1">
    <property type="entry name" value="UBX DOMAIN-CONTAINING PROTEIN 1"/>
    <property type="match status" value="1"/>
</dbReference>
<dbReference type="PROSITE" id="PS50033">
    <property type="entry name" value="UBX"/>
    <property type="match status" value="1"/>
</dbReference>
<protein>
    <recommendedName>
        <fullName evidence="9">UBX domain-containing protein</fullName>
    </recommendedName>
</protein>
<dbReference type="OrthoDB" id="2012278at2759"/>
<feature type="compositionally biased region" description="Low complexity" evidence="4">
    <location>
        <begin position="1619"/>
        <end position="1632"/>
    </location>
</feature>
<dbReference type="SMART" id="SM00355">
    <property type="entry name" value="ZnF_C2H2"/>
    <property type="match status" value="2"/>
</dbReference>
<dbReference type="Proteomes" id="UP000308199">
    <property type="component" value="Unassembled WGS sequence"/>
</dbReference>
<proteinExistence type="predicted"/>
<dbReference type="GO" id="GO:0032435">
    <property type="term" value="P:negative regulation of proteasomal ubiquitin-dependent protein catabolic process"/>
    <property type="evidence" value="ECO:0007669"/>
    <property type="project" value="TreeGrafter"/>
</dbReference>
<sequence length="1748" mass="189650">MAGDKEALLGMGFESARVDWALRATRNAGLQPALDFLFAHTDDPIPDPAAQASSGASAGAAMDVDEDDAETLRAVTGESSVGPEAKVRHILLERRWGNCGKTFKDTDWANFHASKSGHDQFEESTEEVKPLTDEERTQKLAYLREKLAEKRKEKSVEEMKEMRENEAIRRKAGKDAGSIRQDLEAKEAIKAAESARREKLDEARARAEVKRKIEEDKAERRERAEREKALRAGGSVPVVATPAAPAPTSGTASVAGRDYKETRLQIRLTSGGKPYVTTLPSESTLLEVAEYLASQTLSVDADTVSFAMHYPKKQFSRGDFSKTLRELGLTPSAEHFAPKRINRFMIPMRGVVLPSTRTFMNASSSNKRPRGDDHTPAGSSRSSTPSPSLTPTAKAQRIANHVGRAAAPLLCTLPPTCHPPRNAPTALADSQELEAHYAKFHAHVCADKSCAAVFPNARLLELHQTECHNPLALVRKERGEKIFACHLEFCSRLFINPKKRRLHLIQVHGFPKEYFFAVTNKGVGGLLKRWGEGASLIRGSWKARDDEGRNEEVMEVEGNGIEEGSDDSDDDESKDEEMPSAGTVNADKLPSTDPRKTENFASKKGDSSERQSRLTPAKIPHAQNDDVDRMINSMGSLSLVPPSIRFGRGGKSGQMVRQSQAGHGSKHAAKNHRQSDSVSQIAESAEDVDISINIDAALEALKDEASSNSVAKQGGRGALSDLSDSLDVLIFGTAAISALASRYHIRVGKDCSNHGAVTLLPMIRKFFLLAALTVCISLTYGQLDVSSTPSQVMHGIGASGAWWPNDLVNYPEGVREKAAEFLFGSTGAGLTSYRYNVGGGGVFVGTPARAPETFYVSPGVYNWSADAAGVYFLKKAAEHNVPVLTAFVNSAPPAFTSNNRSCGGTLVDAQIPAYAQYLADVIAHFKEEGIVITHVSPMNEPDDNFSSNNVTPCGQEGMIVTPEQRASVVNTLRSTLDAANLTSVGIMADESSSTGNFIPEAPTWIPEAASSLAAVCHHQYGFGSDSTVAQMGEIGRNLSGKNTWFTEICCYATADSASDGDPAAPLTYSGIYEPTIIGALQLGQIVYQSFTQILDAHFDFWTALSSGIGCSPLGNANCPITANPNGWNDGLVYYDPDYATNENFALYTTKRLFVMKHFANFIWMGATRFDVAGLPDNVFGLLFKVDQPQRTDIGQARTSFILMNMGNTTTDIDLSPVGLGTPVGGARTSQQVDWETLGAGLSKSVTLPVDLLLCGMYRHPFASATESPYPYDHPQCAAQTKGHLLNKPSSSSLAHLLPTSGNIDMRKVSHKETLYRPQHDFVVHKSGVTLTLKGQEENANGPSYGRGGIVEGTIDLTNPAGITKVEARIEGHVIQHELGAHGPDRAVVLSELLVCWDAPDDNSPAEYGGGGPSTLTLAFKASLPTYYTEADGESAPLPPSFREVLPDYSGFRGEVSYSIKVVVARAWDMKLRSLASQWKRNVVLNVPFEYSPQTRPSVPPPFSVKAKSSKKAPSTRFYATIELDSLHAEPVKTKLYLPNSQITPMWASIPFFLKMNGPKAVISSFSKPPSSSFLPKAAPPSSVSLAGFIRQHITEHLQSFRGLSSSPNGASDDPFLRMSSCSSSSSQESLASPTGPQPKIRVALEREVSIDSRLRRHSRRDRSRSSDHEEENPRRVHKRIVLGEGFMYTANATRDSVTWAGEICIDPQHGVRCGGFQTRSLAVKPTSEGSVLQEFRQTIPVQLTTDSF</sequence>
<dbReference type="Pfam" id="PF00789">
    <property type="entry name" value="UBX"/>
    <property type="match status" value="1"/>
</dbReference>
<dbReference type="SUPFAM" id="SSF46934">
    <property type="entry name" value="UBA-like"/>
    <property type="match status" value="1"/>
</dbReference>
<dbReference type="PROSITE" id="PS50030">
    <property type="entry name" value="UBA"/>
    <property type="match status" value="1"/>
</dbReference>
<evidence type="ECO:0000259" key="6">
    <source>
        <dbReference type="PROSITE" id="PS50033"/>
    </source>
</evidence>
<evidence type="ECO:0000313" key="8">
    <source>
        <dbReference type="Proteomes" id="UP000308199"/>
    </source>
</evidence>
<dbReference type="GO" id="GO:0005737">
    <property type="term" value="C:cytoplasm"/>
    <property type="evidence" value="ECO:0007669"/>
    <property type="project" value="UniProtKB-SubCell"/>
</dbReference>
<evidence type="ECO:0000256" key="2">
    <source>
        <dbReference type="ARBA" id="ARBA00022490"/>
    </source>
</evidence>
<feature type="region of interest" description="Disordered" evidence="4">
    <location>
        <begin position="1599"/>
        <end position="1676"/>
    </location>
</feature>
<feature type="compositionally biased region" description="Low complexity" evidence="4">
    <location>
        <begin position="376"/>
        <end position="392"/>
    </location>
</feature>
<name>A0A4S4L8L9_9AGAM</name>
<evidence type="ECO:0000313" key="7">
    <source>
        <dbReference type="EMBL" id="THH07966.1"/>
    </source>
</evidence>
<evidence type="ECO:0000256" key="3">
    <source>
        <dbReference type="ARBA" id="ARBA00023054"/>
    </source>
</evidence>
<dbReference type="EMBL" id="SGPK01000119">
    <property type="protein sequence ID" value="THH07966.1"/>
    <property type="molecule type" value="Genomic_DNA"/>
</dbReference>
<keyword evidence="2" id="KW-0963">Cytoplasm</keyword>
<dbReference type="Gene3D" id="3.20.20.80">
    <property type="entry name" value="Glycosidases"/>
    <property type="match status" value="1"/>
</dbReference>
<dbReference type="InterPro" id="IPR013087">
    <property type="entry name" value="Znf_C2H2_type"/>
</dbReference>
<feature type="compositionally biased region" description="Acidic residues" evidence="4">
    <location>
        <begin position="563"/>
        <end position="575"/>
    </location>
</feature>
<dbReference type="InterPro" id="IPR017853">
    <property type="entry name" value="GH"/>
</dbReference>
<evidence type="ECO:0000256" key="4">
    <source>
        <dbReference type="SAM" id="MobiDB-lite"/>
    </source>
</evidence>
<keyword evidence="3" id="KW-0175">Coiled coil</keyword>
<feature type="compositionally biased region" description="Basic and acidic residues" evidence="4">
    <location>
        <begin position="593"/>
        <end position="612"/>
    </location>
</feature>
<feature type="compositionally biased region" description="Basic and acidic residues" evidence="4">
    <location>
        <begin position="1642"/>
        <end position="1653"/>
    </location>
</feature>
<dbReference type="InterPro" id="IPR009060">
    <property type="entry name" value="UBA-like_sf"/>
</dbReference>
<dbReference type="GO" id="GO:0036435">
    <property type="term" value="F:K48-linked polyubiquitin modification-dependent protein binding"/>
    <property type="evidence" value="ECO:0007669"/>
    <property type="project" value="TreeGrafter"/>
</dbReference>
<feature type="compositionally biased region" description="Basic and acidic residues" evidence="4">
    <location>
        <begin position="1663"/>
        <end position="1674"/>
    </location>
</feature>
<accession>A0A4S4L8L9</accession>
<dbReference type="Gene3D" id="1.10.8.10">
    <property type="entry name" value="DNA helicase RuvA subunit, C-terminal domain"/>
    <property type="match status" value="1"/>
</dbReference>
<dbReference type="SUPFAM" id="SSF54236">
    <property type="entry name" value="Ubiquitin-like"/>
    <property type="match status" value="1"/>
</dbReference>
<comment type="caution">
    <text evidence="7">The sequence shown here is derived from an EMBL/GenBank/DDBJ whole genome shotgun (WGS) entry which is preliminary data.</text>
</comment>
<dbReference type="SUPFAM" id="SSF51445">
    <property type="entry name" value="(Trans)glycosidases"/>
    <property type="match status" value="1"/>
</dbReference>
<dbReference type="Pfam" id="PF22562">
    <property type="entry name" value="UBA_7"/>
    <property type="match status" value="1"/>
</dbReference>
<gene>
    <name evidence="7" type="ORF">EW145_g3034</name>
</gene>
<feature type="domain" description="UBA" evidence="5">
    <location>
        <begin position="6"/>
        <end position="40"/>
    </location>
</feature>
<dbReference type="InterPro" id="IPR029071">
    <property type="entry name" value="Ubiquitin-like_domsf"/>
</dbReference>
<feature type="region of interest" description="Disordered" evidence="4">
    <location>
        <begin position="360"/>
        <end position="394"/>
    </location>
</feature>
<dbReference type="PANTHER" id="PTHR46340">
    <property type="entry name" value="UBX DOMAIN-CONTAINING PROTEIN 1"/>
    <property type="match status" value="1"/>
</dbReference>
<dbReference type="GO" id="GO:1903094">
    <property type="term" value="P:negative regulation of protein K48-linked deubiquitination"/>
    <property type="evidence" value="ECO:0007669"/>
    <property type="project" value="TreeGrafter"/>
</dbReference>
<comment type="subcellular location">
    <subcellularLocation>
        <location evidence="1">Cytoplasm</location>
    </subcellularLocation>
</comment>
<dbReference type="InterPro" id="IPR015940">
    <property type="entry name" value="UBA"/>
</dbReference>
<feature type="region of interest" description="Disordered" evidence="4">
    <location>
        <begin position="151"/>
        <end position="179"/>
    </location>
</feature>
<feature type="region of interest" description="Disordered" evidence="4">
    <location>
        <begin position="542"/>
        <end position="626"/>
    </location>
</feature>
<dbReference type="Gene3D" id="3.10.20.90">
    <property type="entry name" value="Phosphatidylinositol 3-kinase Catalytic Subunit, Chain A, domain 1"/>
    <property type="match status" value="1"/>
</dbReference>
<dbReference type="InterPro" id="IPR001012">
    <property type="entry name" value="UBX_dom"/>
</dbReference>
<dbReference type="GO" id="GO:0005634">
    <property type="term" value="C:nucleus"/>
    <property type="evidence" value="ECO:0007669"/>
    <property type="project" value="TreeGrafter"/>
</dbReference>
<feature type="compositionally biased region" description="Basic and acidic residues" evidence="4">
    <location>
        <begin position="542"/>
        <end position="552"/>
    </location>
</feature>
<feature type="region of interest" description="Disordered" evidence="4">
    <location>
        <begin position="648"/>
        <end position="682"/>
    </location>
</feature>
<evidence type="ECO:0000259" key="5">
    <source>
        <dbReference type="PROSITE" id="PS50030"/>
    </source>
</evidence>